<evidence type="ECO:0000256" key="9">
    <source>
        <dbReference type="ARBA" id="ARBA00023136"/>
    </source>
</evidence>
<dbReference type="PIRSF" id="PIRSF037090">
    <property type="entry name" value="Iontro_Glu-like_rcpt_pln"/>
    <property type="match status" value="1"/>
</dbReference>
<dbReference type="InterPro" id="IPR001320">
    <property type="entry name" value="Iontro_rcpt_C"/>
</dbReference>
<dbReference type="Proteomes" id="UP000243975">
    <property type="component" value="Unassembled WGS sequence"/>
</dbReference>
<comment type="similarity">
    <text evidence="2 15">Belongs to the glutamate-gated ion channel (TC 1.A.10.1) family.</text>
</comment>
<evidence type="ECO:0000256" key="4">
    <source>
        <dbReference type="ARBA" id="ARBA00022448"/>
    </source>
</evidence>
<dbReference type="PANTHER" id="PTHR34836:SF1">
    <property type="entry name" value="OS09G0428600 PROTEIN"/>
    <property type="match status" value="1"/>
</dbReference>
<dbReference type="InterPro" id="IPR019594">
    <property type="entry name" value="Glu/Gly-bd"/>
</dbReference>
<keyword evidence="6" id="KW-0732">Signal</keyword>
<evidence type="ECO:0000256" key="2">
    <source>
        <dbReference type="ARBA" id="ARBA00008685"/>
    </source>
</evidence>
<reference evidence="18 19" key="1">
    <citation type="journal article" date="2016" name="Sci. Rep.">
        <title>The genome sequence of the outbreeding globe artichoke constructed de novo incorporating a phase-aware low-pass sequencing strategy of F1 progeny.</title>
        <authorList>
            <person name="Scaglione D."/>
            <person name="Reyes-Chin-Wo S."/>
            <person name="Acquadro A."/>
            <person name="Froenicke L."/>
            <person name="Portis E."/>
            <person name="Beitel C."/>
            <person name="Tirone M."/>
            <person name="Mauro R."/>
            <person name="Lo Monaco A."/>
            <person name="Mauromicale G."/>
            <person name="Faccioli P."/>
            <person name="Cattivelli L."/>
            <person name="Rieseberg L."/>
            <person name="Michelmore R."/>
            <person name="Lanteri S."/>
        </authorList>
    </citation>
    <scope>NUCLEOTIDE SEQUENCE [LARGE SCALE GENOMIC DNA]</scope>
    <source>
        <strain evidence="18">2C</strain>
    </source>
</reference>
<name>A0A124SFH7_CYNCS</name>
<feature type="transmembrane region" description="Helical" evidence="16">
    <location>
        <begin position="781"/>
        <end position="802"/>
    </location>
</feature>
<feature type="domain" description="Ionotropic glutamate receptor C-terminal" evidence="17">
    <location>
        <begin position="422"/>
        <end position="756"/>
    </location>
</feature>
<evidence type="ECO:0000256" key="14">
    <source>
        <dbReference type="ARBA" id="ARBA00049638"/>
    </source>
</evidence>
<keyword evidence="8 15" id="KW-0406">Ion transport</keyword>
<comment type="function">
    <text evidence="15">Glutamate-gated receptor that probably acts as non-selective cation channel.</text>
</comment>
<dbReference type="Pfam" id="PF00060">
    <property type="entry name" value="Lig_chan"/>
    <property type="match status" value="1"/>
</dbReference>
<comment type="function">
    <text evidence="14">Glutamate-gated receptor that probably acts as a non-selective cation channel. May be involved in light-signal transduction and calcium homeostasis via the regulation of calcium influx into cells.</text>
</comment>
<evidence type="ECO:0000256" key="8">
    <source>
        <dbReference type="ARBA" id="ARBA00023065"/>
    </source>
</evidence>
<sequence length="880" mass="99138">MDSYIGKSSRVCISMALEDFYDDNNGSTVIIRPHYRDPGNNDIQAASAAIDLLKNSQVMAILGPQQSSQANFILDIAEKSKVPMISSATSPDLSPNANNFFIRTAQASSTQAQPIAAIIKSFGWREVVLVFEDSDFGRGLIPYLSDAMENITTHVNRCILLPPSSSDDLINQQLQNLKTMQTRVFVVHMLPALASRFFKKADEARMMTRGSAWIITDVLTIHFNHLVPEDRKFMHGVIGVKPYIPPSKQLTHFHKRWRRRFQKEYPEMDRIFELDVFGIWWYDSVFALATSLQKVETELIGTTFKRPTKASTDLTAIGTSEMGASLVSIIRNTTLKGLLSGDFQVINGQLRIIAYEIVNVIEKNEKRIGFWNSKNGITSNQPSYNESMNYTTNKDDFGAIIWPGDSVEIPKGWEIPTSKDGKLRVGVPGAKDGFVELIHAEVDPKTNETKASGFCVDVFKAVVDALPYAIDYTFIPYGINDTDQSSGDYNHLKFDMVVGDVTILGNRSRYVDFTTPYSESGVSMIVPVKVADVKSEWIFMRPFETKLWITTAAFFIYTGFVVWAIEHRVNKEFRGPRDRQIGTLLWFSFSTLVYSHKEKLISNLSRFVVIVWVFAVLVLTSSYTANLASMITLQSFEPTVTSIYELKARGDYVGIQDGSFVAEMLTKEMGFPQDKLKKYTNIQEYADALSKGSKKNGVSAIVAELPYLKMLQAKNYTKYSLAFPKGSLMVSDFSKAILRLIEDDTMTHISNRWMEDEAQLSKKDNQVEPFDKLKLDSFRGLFYIAGFSSTFALVVFLFKFMYENKEILTSQGSIYEKLAAIIRSFDEEKYQKSSRNSIKETIDGSHMGVEDHTTVNPLQSPIPIDHQVEGVISPGSTPIQ</sequence>
<accession>A0A124SFH7</accession>
<evidence type="ECO:0000256" key="6">
    <source>
        <dbReference type="ARBA" id="ARBA00022729"/>
    </source>
</evidence>
<dbReference type="EMBL" id="LEKV01002379">
    <property type="protein sequence ID" value="KVI03301.1"/>
    <property type="molecule type" value="Genomic_DNA"/>
</dbReference>
<dbReference type="CDD" id="cd13686">
    <property type="entry name" value="GluR_Plant"/>
    <property type="match status" value="1"/>
</dbReference>
<proteinExistence type="inferred from homology"/>
<feature type="transmembrane region" description="Helical" evidence="16">
    <location>
        <begin position="547"/>
        <end position="565"/>
    </location>
</feature>
<keyword evidence="7 16" id="KW-1133">Transmembrane helix</keyword>
<comment type="subcellular location">
    <subcellularLocation>
        <location evidence="1">Membrane</location>
        <topology evidence="1">Multi-pass membrane protein</topology>
    </subcellularLocation>
</comment>
<protein>
    <recommendedName>
        <fullName evidence="15">Glutamate receptor</fullName>
    </recommendedName>
</protein>
<keyword evidence="13 15" id="KW-0407">Ion channel</keyword>
<dbReference type="OMA" id="NENRPEE"/>
<keyword evidence="12 15" id="KW-1071">Ligand-gated ion channel</keyword>
<comment type="subunit">
    <text evidence="3">May form heteromers.</text>
</comment>
<dbReference type="SUPFAM" id="SSF53850">
    <property type="entry name" value="Periplasmic binding protein-like II"/>
    <property type="match status" value="1"/>
</dbReference>
<evidence type="ECO:0000256" key="11">
    <source>
        <dbReference type="ARBA" id="ARBA00023180"/>
    </source>
</evidence>
<keyword evidence="11" id="KW-0325">Glycoprotein</keyword>
<evidence type="ECO:0000256" key="12">
    <source>
        <dbReference type="ARBA" id="ARBA00023286"/>
    </source>
</evidence>
<dbReference type="AlphaFoldDB" id="A0A124SFH7"/>
<dbReference type="GO" id="GO:0015276">
    <property type="term" value="F:ligand-gated monoatomic ion channel activity"/>
    <property type="evidence" value="ECO:0007669"/>
    <property type="project" value="InterPro"/>
</dbReference>
<dbReference type="InterPro" id="IPR017103">
    <property type="entry name" value="Iontropic_Glu_rcpt_pln"/>
</dbReference>
<dbReference type="SMART" id="SM00079">
    <property type="entry name" value="PBPe"/>
    <property type="match status" value="1"/>
</dbReference>
<evidence type="ECO:0000256" key="3">
    <source>
        <dbReference type="ARBA" id="ARBA00011095"/>
    </source>
</evidence>
<evidence type="ECO:0000256" key="15">
    <source>
        <dbReference type="PIRNR" id="PIRNR037090"/>
    </source>
</evidence>
<organism evidence="18 19">
    <name type="scientific">Cynara cardunculus var. scolymus</name>
    <name type="common">Globe artichoke</name>
    <name type="synonym">Cynara scolymus</name>
    <dbReference type="NCBI Taxonomy" id="59895"/>
    <lineage>
        <taxon>Eukaryota</taxon>
        <taxon>Viridiplantae</taxon>
        <taxon>Streptophyta</taxon>
        <taxon>Embryophyta</taxon>
        <taxon>Tracheophyta</taxon>
        <taxon>Spermatophyta</taxon>
        <taxon>Magnoliopsida</taxon>
        <taxon>eudicotyledons</taxon>
        <taxon>Gunneridae</taxon>
        <taxon>Pentapetalae</taxon>
        <taxon>asterids</taxon>
        <taxon>campanulids</taxon>
        <taxon>Asterales</taxon>
        <taxon>Asteraceae</taxon>
        <taxon>Carduoideae</taxon>
        <taxon>Cardueae</taxon>
        <taxon>Carduinae</taxon>
        <taxon>Cynara</taxon>
    </lineage>
</organism>
<keyword evidence="19" id="KW-1185">Reference proteome</keyword>
<evidence type="ECO:0000313" key="18">
    <source>
        <dbReference type="EMBL" id="KVI03301.1"/>
    </source>
</evidence>
<dbReference type="FunFam" id="3.40.50.2300:FF:000188">
    <property type="entry name" value="Glutamate receptor"/>
    <property type="match status" value="1"/>
</dbReference>
<dbReference type="InterPro" id="IPR044440">
    <property type="entry name" value="GABAb_receptor_plant_PBP1"/>
</dbReference>
<comment type="caution">
    <text evidence="18">The sequence shown here is derived from an EMBL/GenBank/DDBJ whole genome shotgun (WGS) entry which is preliminary data.</text>
</comment>
<dbReference type="InterPro" id="IPR028082">
    <property type="entry name" value="Peripla_BP_I"/>
</dbReference>
<dbReference type="InterPro" id="IPR001828">
    <property type="entry name" value="ANF_lig-bd_rcpt"/>
</dbReference>
<dbReference type="CDD" id="cd19990">
    <property type="entry name" value="PBP1_GABAb_receptor_plant"/>
    <property type="match status" value="1"/>
</dbReference>
<dbReference type="Gene3D" id="3.40.50.2300">
    <property type="match status" value="2"/>
</dbReference>
<dbReference type="GO" id="GO:0016020">
    <property type="term" value="C:membrane"/>
    <property type="evidence" value="ECO:0007669"/>
    <property type="project" value="UniProtKB-SubCell"/>
</dbReference>
<dbReference type="SUPFAM" id="SSF53822">
    <property type="entry name" value="Periplasmic binding protein-like I"/>
    <property type="match status" value="1"/>
</dbReference>
<gene>
    <name evidence="18" type="ORF">Ccrd_018403</name>
</gene>
<keyword evidence="10 15" id="KW-0675">Receptor</keyword>
<dbReference type="InterPro" id="IPR015683">
    <property type="entry name" value="Ionotropic_Glu_rcpt"/>
</dbReference>
<evidence type="ECO:0000259" key="17">
    <source>
        <dbReference type="SMART" id="SM00079"/>
    </source>
</evidence>
<evidence type="ECO:0000256" key="16">
    <source>
        <dbReference type="SAM" id="Phobius"/>
    </source>
</evidence>
<evidence type="ECO:0000256" key="7">
    <source>
        <dbReference type="ARBA" id="ARBA00022989"/>
    </source>
</evidence>
<evidence type="ECO:0000313" key="19">
    <source>
        <dbReference type="Proteomes" id="UP000243975"/>
    </source>
</evidence>
<evidence type="ECO:0000256" key="10">
    <source>
        <dbReference type="ARBA" id="ARBA00023170"/>
    </source>
</evidence>
<keyword evidence="4 15" id="KW-0813">Transport</keyword>
<evidence type="ECO:0000256" key="13">
    <source>
        <dbReference type="ARBA" id="ARBA00023303"/>
    </source>
</evidence>
<feature type="transmembrane region" description="Helical" evidence="16">
    <location>
        <begin position="607"/>
        <end position="625"/>
    </location>
</feature>
<evidence type="ECO:0000256" key="1">
    <source>
        <dbReference type="ARBA" id="ARBA00004141"/>
    </source>
</evidence>
<dbReference type="Gramene" id="KVI03301">
    <property type="protein sequence ID" value="KVI03301"/>
    <property type="gene ID" value="Ccrd_018403"/>
</dbReference>
<dbReference type="FunFam" id="1.10.287.70:FF:000037">
    <property type="entry name" value="Glutamate receptor"/>
    <property type="match status" value="1"/>
</dbReference>
<keyword evidence="9 15" id="KW-0472">Membrane</keyword>
<dbReference type="Gene3D" id="1.10.287.70">
    <property type="match status" value="1"/>
</dbReference>
<dbReference type="PANTHER" id="PTHR34836">
    <property type="entry name" value="OS06G0188250 PROTEIN"/>
    <property type="match status" value="1"/>
</dbReference>
<dbReference type="Pfam" id="PF01094">
    <property type="entry name" value="ANF_receptor"/>
    <property type="match status" value="1"/>
</dbReference>
<keyword evidence="5 16" id="KW-0812">Transmembrane</keyword>
<evidence type="ECO:0000256" key="5">
    <source>
        <dbReference type="ARBA" id="ARBA00022692"/>
    </source>
</evidence>
<dbReference type="Gene3D" id="3.40.190.10">
    <property type="entry name" value="Periplasmic binding protein-like II"/>
    <property type="match status" value="1"/>
</dbReference>
<dbReference type="Pfam" id="PF10613">
    <property type="entry name" value="Lig_chan-Glu_bd"/>
    <property type="match status" value="1"/>
</dbReference>